<evidence type="ECO:0000259" key="4">
    <source>
        <dbReference type="Pfam" id="PF00464"/>
    </source>
</evidence>
<dbReference type="OrthoDB" id="1910725at2759"/>
<dbReference type="GO" id="GO:0035999">
    <property type="term" value="P:tetrahydrofolate interconversion"/>
    <property type="evidence" value="ECO:0007669"/>
    <property type="project" value="UniProtKB-UniPathway"/>
</dbReference>
<comment type="cofactor">
    <cofactor evidence="2">
        <name>pyridoxal 5'-phosphate</name>
        <dbReference type="ChEBI" id="CHEBI:597326"/>
    </cofactor>
</comment>
<comment type="caution">
    <text evidence="5">The sequence shown here is derived from an EMBL/GenBank/DDBJ whole genome shotgun (WGS) entry which is preliminary data.</text>
</comment>
<feature type="domain" description="Serine hydroxymethyltransferase-like" evidence="4">
    <location>
        <begin position="72"/>
        <end position="286"/>
    </location>
</feature>
<dbReference type="InterPro" id="IPR049943">
    <property type="entry name" value="Ser_HO-MeTrfase-like"/>
</dbReference>
<evidence type="ECO:0000313" key="6">
    <source>
        <dbReference type="Proteomes" id="UP000585474"/>
    </source>
</evidence>
<dbReference type="GO" id="GO:0032259">
    <property type="term" value="P:methylation"/>
    <property type="evidence" value="ECO:0007669"/>
    <property type="project" value="UniProtKB-KW"/>
</dbReference>
<comment type="catalytic activity">
    <reaction evidence="1">
        <text>(6R)-5,10-methylene-5,6,7,8-tetrahydrofolate + glycine + H2O = (6S)-5,6,7,8-tetrahydrofolate + L-serine</text>
        <dbReference type="Rhea" id="RHEA:15481"/>
        <dbReference type="ChEBI" id="CHEBI:15377"/>
        <dbReference type="ChEBI" id="CHEBI:15636"/>
        <dbReference type="ChEBI" id="CHEBI:33384"/>
        <dbReference type="ChEBI" id="CHEBI:57305"/>
        <dbReference type="ChEBI" id="CHEBI:57453"/>
        <dbReference type="EC" id="2.1.2.1"/>
    </reaction>
</comment>
<dbReference type="InterPro" id="IPR015422">
    <property type="entry name" value="PyrdxlP-dep_Trfase_small"/>
</dbReference>
<evidence type="ECO:0000256" key="2">
    <source>
        <dbReference type="ARBA" id="ARBA00001933"/>
    </source>
</evidence>
<accession>A0A7J0GCP2</accession>
<evidence type="ECO:0000256" key="3">
    <source>
        <dbReference type="ARBA" id="ARBA00022898"/>
    </source>
</evidence>
<dbReference type="GO" id="GO:0008168">
    <property type="term" value="F:methyltransferase activity"/>
    <property type="evidence" value="ECO:0007669"/>
    <property type="project" value="UniProtKB-KW"/>
</dbReference>
<dbReference type="Gene3D" id="3.90.1150.10">
    <property type="entry name" value="Aspartate Aminotransferase, domain 1"/>
    <property type="match status" value="1"/>
</dbReference>
<dbReference type="GO" id="GO:0019264">
    <property type="term" value="P:glycine biosynthetic process from serine"/>
    <property type="evidence" value="ECO:0007669"/>
    <property type="project" value="TreeGrafter"/>
</dbReference>
<keyword evidence="6" id="KW-1185">Reference proteome</keyword>
<dbReference type="PANTHER" id="PTHR11680:SF63">
    <property type="entry name" value="SERINE HYDROXYMETHYLTRANSFERASE 3, CHLOROPLASTIC"/>
    <property type="match status" value="1"/>
</dbReference>
<protein>
    <submittedName>
        <fullName evidence="5">Serine hydroxymethyltransferase 3</fullName>
    </submittedName>
</protein>
<dbReference type="InterPro" id="IPR039429">
    <property type="entry name" value="SHMT-like_dom"/>
</dbReference>
<keyword evidence="5" id="KW-0808">Transferase</keyword>
<dbReference type="Proteomes" id="UP000585474">
    <property type="component" value="Unassembled WGS sequence"/>
</dbReference>
<keyword evidence="3" id="KW-0663">Pyridoxal phosphate</keyword>
<dbReference type="GO" id="GO:0030170">
    <property type="term" value="F:pyridoxal phosphate binding"/>
    <property type="evidence" value="ECO:0007669"/>
    <property type="project" value="TreeGrafter"/>
</dbReference>
<dbReference type="Gene3D" id="3.40.640.10">
    <property type="entry name" value="Type I PLP-dependent aspartate aminotransferase-like (Major domain)"/>
    <property type="match status" value="1"/>
</dbReference>
<evidence type="ECO:0000256" key="1">
    <source>
        <dbReference type="ARBA" id="ARBA00001528"/>
    </source>
</evidence>
<dbReference type="PANTHER" id="PTHR11680">
    <property type="entry name" value="SERINE HYDROXYMETHYLTRANSFERASE"/>
    <property type="match status" value="1"/>
</dbReference>
<dbReference type="Pfam" id="PF00464">
    <property type="entry name" value="SHMT"/>
    <property type="match status" value="1"/>
</dbReference>
<dbReference type="GO" id="GO:0005739">
    <property type="term" value="C:mitochondrion"/>
    <property type="evidence" value="ECO:0007669"/>
    <property type="project" value="TreeGrafter"/>
</dbReference>
<dbReference type="InterPro" id="IPR015421">
    <property type="entry name" value="PyrdxlP-dep_Trfase_major"/>
</dbReference>
<sequence>MQACSGTAVMGSIQQPLWTKGSAFSPKGSSFNGFPYQFKLSLVKPCKSSQLEGSLVTGRPPSSVSVSAPEIGGIVDYDMLEKTATLFRPKLIIAGASAYPRDFDYPRMRKIAGAVGAFLMMDMAHISGLVAASVVADPFESESSDYGRMTFVGDSQPLRSGNPTWGGMIFFKREPVLGVDLESAINNAVFPGLQGGPHNHTIGGLAVCLKHAQSPEFRAYQNKVVSNCRALASRLIELGYKLVSGGSDNHLVLVDLRPLGIDGARVEKVLDMASITLNKNSVPGESCCSRLYQ</sequence>
<evidence type="ECO:0000313" key="5">
    <source>
        <dbReference type="EMBL" id="GFZ08549.1"/>
    </source>
</evidence>
<gene>
    <name evidence="5" type="ORF">Acr_20g0003570</name>
</gene>
<dbReference type="EMBL" id="BJWL01000020">
    <property type="protein sequence ID" value="GFZ08549.1"/>
    <property type="molecule type" value="Genomic_DNA"/>
</dbReference>
<proteinExistence type="predicted"/>
<dbReference type="GO" id="GO:0004372">
    <property type="term" value="F:glycine hydroxymethyltransferase activity"/>
    <property type="evidence" value="ECO:0007669"/>
    <property type="project" value="UniProtKB-EC"/>
</dbReference>
<organism evidence="5 6">
    <name type="scientific">Actinidia rufa</name>
    <dbReference type="NCBI Taxonomy" id="165716"/>
    <lineage>
        <taxon>Eukaryota</taxon>
        <taxon>Viridiplantae</taxon>
        <taxon>Streptophyta</taxon>
        <taxon>Embryophyta</taxon>
        <taxon>Tracheophyta</taxon>
        <taxon>Spermatophyta</taxon>
        <taxon>Magnoliopsida</taxon>
        <taxon>eudicotyledons</taxon>
        <taxon>Gunneridae</taxon>
        <taxon>Pentapetalae</taxon>
        <taxon>asterids</taxon>
        <taxon>Ericales</taxon>
        <taxon>Actinidiaceae</taxon>
        <taxon>Actinidia</taxon>
    </lineage>
</organism>
<dbReference type="InterPro" id="IPR015424">
    <property type="entry name" value="PyrdxlP-dep_Trfase"/>
</dbReference>
<reference evidence="5 6" key="1">
    <citation type="submission" date="2019-07" db="EMBL/GenBank/DDBJ databases">
        <title>De Novo Assembly of kiwifruit Actinidia rufa.</title>
        <authorList>
            <person name="Sugita-Konishi S."/>
            <person name="Sato K."/>
            <person name="Mori E."/>
            <person name="Abe Y."/>
            <person name="Kisaki G."/>
            <person name="Hamano K."/>
            <person name="Suezawa K."/>
            <person name="Otani M."/>
            <person name="Fukuda T."/>
            <person name="Manabe T."/>
            <person name="Gomi K."/>
            <person name="Tabuchi M."/>
            <person name="Akimitsu K."/>
            <person name="Kataoka I."/>
        </authorList>
    </citation>
    <scope>NUCLEOTIDE SEQUENCE [LARGE SCALE GENOMIC DNA]</scope>
    <source>
        <strain evidence="6">cv. Fuchu</strain>
    </source>
</reference>
<dbReference type="AlphaFoldDB" id="A0A7J0GCP2"/>
<name>A0A7J0GCP2_9ERIC</name>
<dbReference type="UniPathway" id="UPA00193"/>
<dbReference type="SUPFAM" id="SSF53383">
    <property type="entry name" value="PLP-dependent transferases"/>
    <property type="match status" value="1"/>
</dbReference>
<keyword evidence="5" id="KW-0489">Methyltransferase</keyword>